<dbReference type="GO" id="GO:0016887">
    <property type="term" value="F:ATP hydrolysis activity"/>
    <property type="evidence" value="ECO:0007669"/>
    <property type="project" value="InterPro"/>
</dbReference>
<dbReference type="InterPro" id="IPR027417">
    <property type="entry name" value="P-loop_NTPase"/>
</dbReference>
<dbReference type="InterPro" id="IPR017871">
    <property type="entry name" value="ABC_transporter-like_CS"/>
</dbReference>
<dbReference type="SMART" id="SM00382">
    <property type="entry name" value="AAA"/>
    <property type="match status" value="2"/>
</dbReference>
<feature type="region of interest" description="Disordered" evidence="4">
    <location>
        <begin position="93"/>
        <end position="114"/>
    </location>
</feature>
<dbReference type="PANTHER" id="PTHR19211:SF135">
    <property type="entry name" value="ATPASE, PUTATIVE (AFU_ORTHOLOGUE AFUA_1G16440)-RELATED"/>
    <property type="match status" value="1"/>
</dbReference>
<evidence type="ECO:0000256" key="3">
    <source>
        <dbReference type="ARBA" id="ARBA00022840"/>
    </source>
</evidence>
<keyword evidence="1" id="KW-0677">Repeat</keyword>
<dbReference type="Gene3D" id="3.40.50.300">
    <property type="entry name" value="P-loop containing nucleotide triphosphate hydrolases"/>
    <property type="match status" value="2"/>
</dbReference>
<dbReference type="InterPro" id="IPR050611">
    <property type="entry name" value="ABCF"/>
</dbReference>
<dbReference type="CDD" id="cd03221">
    <property type="entry name" value="ABCF_EF-3"/>
    <property type="match status" value="1"/>
</dbReference>
<evidence type="ECO:0000313" key="6">
    <source>
        <dbReference type="EMBL" id="ORY22832.1"/>
    </source>
</evidence>
<dbReference type="STRING" id="71784.A0A1Y2AK22"/>
<keyword evidence="6" id="KW-0378">Hydrolase</keyword>
<keyword evidence="2" id="KW-0547">Nucleotide-binding</keyword>
<sequence length="710" mass="77951">MPTPTHIVATAQQSRFDTALVDPTSIAELDLATVSISAGLKEILIDATIKLKDGLRYALIGPNGSGKSTILQAIAERLIPGVPESLRITLIGQTQSNPQDTSASGGDRPPDKDDSVLNQVLNGHVERAVALAEHDTLTQAIEAHDPNEGCKLFRKVQLERKRRELDVARRIAARRSGTRGKKAREEEIKAEQAFARAEHAQVVSFANSLFLLTCSSLLTEEIEPNWAVEATEMLAEAQVTLDVLESSTLETAARRILRGLGFSTGRIEGPVSALSGGWKSRMALAVGLLVPCDLLMLDEPSNFMDLESLKFLEDYLLASPQTIVITSHDQAFLDVVTERTIVLRRQSLLYFDGTPSSMQDAERKKWLGKEKQQAALDKKKEHIQASISEGRKAAKQTGDENRQRMVKSRQKKLDERWGEERSAKGTRFKLNRDMPGYHFTNRDAIALEQPEPPVVIKLRQPEPLRTKGTLLHLDEVGFRYKGAGKEVLRGVSMTLDQGGRCVLVGRNGQGKTTLARIVVGELPPTSGKIQRHPLMSIGYFTQHSADELVKYSDSTPLQWLMETVGQMSESDARGYLGHWGLPGRSASHTPIALLSGGQRVRLALSRLMYKAPDLLVLDEITTHLDAATIRALALALRTYSGGLMLITHDRWFSKVIVEGLAVDDDEADGIDARTGQTLLVDKGGVRIAAGGMGEYEKIAADRARKRAGHS</sequence>
<dbReference type="OrthoDB" id="2110130at2759"/>
<protein>
    <submittedName>
        <fullName evidence="6">p-loop containing nucleoside triphosphate hydrolase protein</fullName>
    </submittedName>
</protein>
<keyword evidence="3" id="KW-0067">ATP-binding</keyword>
<feature type="domain" description="ABC transporter" evidence="5">
    <location>
        <begin position="471"/>
        <end position="707"/>
    </location>
</feature>
<dbReference type="InterPro" id="IPR003593">
    <property type="entry name" value="AAA+_ATPase"/>
</dbReference>
<feature type="compositionally biased region" description="Polar residues" evidence="4">
    <location>
        <begin position="93"/>
        <end position="104"/>
    </location>
</feature>
<evidence type="ECO:0000256" key="1">
    <source>
        <dbReference type="ARBA" id="ARBA00022737"/>
    </source>
</evidence>
<dbReference type="EMBL" id="MCFC01000087">
    <property type="protein sequence ID" value="ORY22832.1"/>
    <property type="molecule type" value="Genomic_DNA"/>
</dbReference>
<proteinExistence type="predicted"/>
<evidence type="ECO:0000313" key="7">
    <source>
        <dbReference type="Proteomes" id="UP000193986"/>
    </source>
</evidence>
<dbReference type="Pfam" id="PF00005">
    <property type="entry name" value="ABC_tran"/>
    <property type="match status" value="2"/>
</dbReference>
<feature type="region of interest" description="Disordered" evidence="4">
    <location>
        <begin position="388"/>
        <end position="420"/>
    </location>
</feature>
<dbReference type="GO" id="GO:0005524">
    <property type="term" value="F:ATP binding"/>
    <property type="evidence" value="ECO:0007669"/>
    <property type="project" value="UniProtKB-KW"/>
</dbReference>
<evidence type="ECO:0000259" key="5">
    <source>
        <dbReference type="PROSITE" id="PS50893"/>
    </source>
</evidence>
<comment type="caution">
    <text evidence="6">The sequence shown here is derived from an EMBL/GenBank/DDBJ whole genome shotgun (WGS) entry which is preliminary data.</text>
</comment>
<evidence type="ECO:0000256" key="4">
    <source>
        <dbReference type="SAM" id="MobiDB-lite"/>
    </source>
</evidence>
<reference evidence="6 7" key="1">
    <citation type="submission" date="2016-07" db="EMBL/GenBank/DDBJ databases">
        <title>Pervasive Adenine N6-methylation of Active Genes in Fungi.</title>
        <authorList>
            <consortium name="DOE Joint Genome Institute"/>
            <person name="Mondo S.J."/>
            <person name="Dannebaum R.O."/>
            <person name="Kuo R.C."/>
            <person name="Labutti K."/>
            <person name="Haridas S."/>
            <person name="Kuo A."/>
            <person name="Salamov A."/>
            <person name="Ahrendt S.R."/>
            <person name="Lipzen A."/>
            <person name="Sullivan W."/>
            <person name="Andreopoulos W.B."/>
            <person name="Clum A."/>
            <person name="Lindquist E."/>
            <person name="Daum C."/>
            <person name="Ramamoorthy G.K."/>
            <person name="Gryganskyi A."/>
            <person name="Culley D."/>
            <person name="Magnuson J.K."/>
            <person name="James T.Y."/>
            <person name="O'Malley M.A."/>
            <person name="Stajich J.E."/>
            <person name="Spatafora J.W."/>
            <person name="Visel A."/>
            <person name="Grigoriev I.V."/>
        </authorList>
    </citation>
    <scope>NUCLEOTIDE SEQUENCE [LARGE SCALE GENOMIC DNA]</scope>
    <source>
        <strain evidence="6 7">68-887.2</strain>
    </source>
</reference>
<accession>A0A1Y2AK22</accession>
<keyword evidence="7" id="KW-1185">Reference proteome</keyword>
<evidence type="ECO:0000256" key="2">
    <source>
        <dbReference type="ARBA" id="ARBA00022741"/>
    </source>
</evidence>
<name>A0A1Y2AK22_9TREE</name>
<feature type="domain" description="ABC transporter" evidence="5">
    <location>
        <begin position="29"/>
        <end position="371"/>
    </location>
</feature>
<feature type="compositionally biased region" description="Basic and acidic residues" evidence="4">
    <location>
        <begin position="388"/>
        <end position="403"/>
    </location>
</feature>
<dbReference type="PROSITE" id="PS50893">
    <property type="entry name" value="ABC_TRANSPORTER_2"/>
    <property type="match status" value="2"/>
</dbReference>
<dbReference type="SUPFAM" id="SSF52540">
    <property type="entry name" value="P-loop containing nucleoside triphosphate hydrolases"/>
    <property type="match status" value="2"/>
</dbReference>
<dbReference type="PROSITE" id="PS00211">
    <property type="entry name" value="ABC_TRANSPORTER_1"/>
    <property type="match status" value="2"/>
</dbReference>
<dbReference type="InParanoid" id="A0A1Y2AK22"/>
<dbReference type="Proteomes" id="UP000193986">
    <property type="component" value="Unassembled WGS sequence"/>
</dbReference>
<feature type="compositionally biased region" description="Basic and acidic residues" evidence="4">
    <location>
        <begin position="411"/>
        <end position="420"/>
    </location>
</feature>
<dbReference type="AlphaFoldDB" id="A0A1Y2AK22"/>
<dbReference type="InterPro" id="IPR003439">
    <property type="entry name" value="ABC_transporter-like_ATP-bd"/>
</dbReference>
<dbReference type="PANTHER" id="PTHR19211">
    <property type="entry name" value="ATP-BINDING TRANSPORT PROTEIN-RELATED"/>
    <property type="match status" value="1"/>
</dbReference>
<organism evidence="6 7">
    <name type="scientific">Naematelia encephala</name>
    <dbReference type="NCBI Taxonomy" id="71784"/>
    <lineage>
        <taxon>Eukaryota</taxon>
        <taxon>Fungi</taxon>
        <taxon>Dikarya</taxon>
        <taxon>Basidiomycota</taxon>
        <taxon>Agaricomycotina</taxon>
        <taxon>Tremellomycetes</taxon>
        <taxon>Tremellales</taxon>
        <taxon>Naemateliaceae</taxon>
        <taxon>Naematelia</taxon>
    </lineage>
</organism>
<gene>
    <name evidence="6" type="ORF">BCR39DRAFT_473640</name>
</gene>